<evidence type="ECO:0000256" key="3">
    <source>
        <dbReference type="ARBA" id="ARBA00023163"/>
    </source>
</evidence>
<comment type="caution">
    <text evidence="5">The sequence shown here is derived from an EMBL/GenBank/DDBJ whole genome shotgun (WGS) entry which is preliminary data.</text>
</comment>
<dbReference type="Pfam" id="PF01590">
    <property type="entry name" value="GAF"/>
    <property type="match status" value="1"/>
</dbReference>
<dbReference type="Pfam" id="PF00196">
    <property type="entry name" value="GerE"/>
    <property type="match status" value="1"/>
</dbReference>
<accession>A0AAE3VVH8</accession>
<organism evidence="5 6">
    <name type="scientific">Catenuloplanes indicus</name>
    <dbReference type="NCBI Taxonomy" id="137267"/>
    <lineage>
        <taxon>Bacteria</taxon>
        <taxon>Bacillati</taxon>
        <taxon>Actinomycetota</taxon>
        <taxon>Actinomycetes</taxon>
        <taxon>Micromonosporales</taxon>
        <taxon>Micromonosporaceae</taxon>
        <taxon>Catenuloplanes</taxon>
    </lineage>
</organism>
<name>A0AAE3VVH8_9ACTN</name>
<reference evidence="5 6" key="1">
    <citation type="submission" date="2023-07" db="EMBL/GenBank/DDBJ databases">
        <title>Sequencing the genomes of 1000 actinobacteria strains.</title>
        <authorList>
            <person name="Klenk H.-P."/>
        </authorList>
    </citation>
    <scope>NUCLEOTIDE SEQUENCE [LARGE SCALE GENOMIC DNA]</scope>
    <source>
        <strain evidence="5 6">DSM 44709</strain>
    </source>
</reference>
<dbReference type="GO" id="GO:0006355">
    <property type="term" value="P:regulation of DNA-templated transcription"/>
    <property type="evidence" value="ECO:0007669"/>
    <property type="project" value="InterPro"/>
</dbReference>
<dbReference type="Gene3D" id="3.30.450.40">
    <property type="match status" value="1"/>
</dbReference>
<feature type="domain" description="HTH luxR-type" evidence="4">
    <location>
        <begin position="277"/>
        <end position="342"/>
    </location>
</feature>
<dbReference type="InterPro" id="IPR036388">
    <property type="entry name" value="WH-like_DNA-bd_sf"/>
</dbReference>
<dbReference type="CDD" id="cd06170">
    <property type="entry name" value="LuxR_C_like"/>
    <property type="match status" value="1"/>
</dbReference>
<proteinExistence type="predicted"/>
<dbReference type="PANTHER" id="PTHR44688:SF16">
    <property type="entry name" value="DNA-BINDING TRANSCRIPTIONAL ACTIVATOR DEVR_DOSR"/>
    <property type="match status" value="1"/>
</dbReference>
<keyword evidence="2 5" id="KW-0238">DNA-binding</keyword>
<dbReference type="InterPro" id="IPR003018">
    <property type="entry name" value="GAF"/>
</dbReference>
<dbReference type="PRINTS" id="PR00038">
    <property type="entry name" value="HTHLUXR"/>
</dbReference>
<gene>
    <name evidence="5" type="ORF">J2S42_000748</name>
</gene>
<dbReference type="PROSITE" id="PS50043">
    <property type="entry name" value="HTH_LUXR_2"/>
    <property type="match status" value="1"/>
</dbReference>
<keyword evidence="3" id="KW-0804">Transcription</keyword>
<dbReference type="InterPro" id="IPR016032">
    <property type="entry name" value="Sig_transdc_resp-reg_C-effctor"/>
</dbReference>
<evidence type="ECO:0000259" key="4">
    <source>
        <dbReference type="PROSITE" id="PS50043"/>
    </source>
</evidence>
<evidence type="ECO:0000256" key="2">
    <source>
        <dbReference type="ARBA" id="ARBA00023125"/>
    </source>
</evidence>
<dbReference type="InterPro" id="IPR029016">
    <property type="entry name" value="GAF-like_dom_sf"/>
</dbReference>
<dbReference type="Proteomes" id="UP001240236">
    <property type="component" value="Unassembled WGS sequence"/>
</dbReference>
<evidence type="ECO:0000313" key="6">
    <source>
        <dbReference type="Proteomes" id="UP001240236"/>
    </source>
</evidence>
<dbReference type="EMBL" id="JAUSUZ010000001">
    <property type="protein sequence ID" value="MDQ0364079.1"/>
    <property type="molecule type" value="Genomic_DNA"/>
</dbReference>
<dbReference type="GO" id="GO:0003677">
    <property type="term" value="F:DNA binding"/>
    <property type="evidence" value="ECO:0007669"/>
    <property type="project" value="UniProtKB-KW"/>
</dbReference>
<dbReference type="SUPFAM" id="SSF55781">
    <property type="entry name" value="GAF domain-like"/>
    <property type="match status" value="1"/>
</dbReference>
<keyword evidence="1" id="KW-0805">Transcription regulation</keyword>
<dbReference type="SMART" id="SM00421">
    <property type="entry name" value="HTH_LUXR"/>
    <property type="match status" value="1"/>
</dbReference>
<dbReference type="SUPFAM" id="SSF46894">
    <property type="entry name" value="C-terminal effector domain of the bipartite response regulators"/>
    <property type="match status" value="1"/>
</dbReference>
<dbReference type="Gene3D" id="1.10.10.10">
    <property type="entry name" value="Winged helix-like DNA-binding domain superfamily/Winged helix DNA-binding domain"/>
    <property type="match status" value="1"/>
</dbReference>
<keyword evidence="6" id="KW-1185">Reference proteome</keyword>
<evidence type="ECO:0000256" key="1">
    <source>
        <dbReference type="ARBA" id="ARBA00023015"/>
    </source>
</evidence>
<dbReference type="AlphaFoldDB" id="A0AAE3VVH8"/>
<dbReference type="RefSeq" id="WP_307235197.1">
    <property type="nucleotide sequence ID" value="NZ_JAUSUZ010000001.1"/>
</dbReference>
<dbReference type="InterPro" id="IPR000792">
    <property type="entry name" value="Tscrpt_reg_LuxR_C"/>
</dbReference>
<sequence length="345" mass="37193">MARLSVRDRDSLHGVERACALDLDSRALRRELAARLSRLVGYDAYCFATVDPWSLLLTDEVSAGMPPDGGPAVTHNEYFVDDVDKFAELARTRRAVGILGHSTGGEPVRSHRYRTVLPMLGARDEMRAVFIADGRCWGAISLFRGAGRPAFTPHEGTLVRSVARTIAVALRRAACRRPGTTAPASHPSAPGVLTVDQRNRTVSATESARRWLDELSPLRMGVHEIAASARAGGESYLRVRSRTGPWLSLWGSTMDGGERGTVSIVVQPAPAADVFRMLALTHALSPREQEVLQSVIGGTPPAAIATNLHVSAHTVDSHLRSLLGKFGAGTRAQLIGQVIGEIYEI</sequence>
<evidence type="ECO:0000313" key="5">
    <source>
        <dbReference type="EMBL" id="MDQ0364079.1"/>
    </source>
</evidence>
<dbReference type="PANTHER" id="PTHR44688">
    <property type="entry name" value="DNA-BINDING TRANSCRIPTIONAL ACTIVATOR DEVR_DOSR"/>
    <property type="match status" value="1"/>
</dbReference>
<protein>
    <submittedName>
        <fullName evidence="5">DNA-binding CsgD family transcriptional regulator</fullName>
    </submittedName>
</protein>